<accession>A0ABP1DH51</accession>
<dbReference type="Pfam" id="PF07719">
    <property type="entry name" value="TPR_2"/>
    <property type="match status" value="1"/>
</dbReference>
<keyword evidence="5 6" id="KW-0802">TPR repeat</keyword>
<dbReference type="Proteomes" id="UP001497453">
    <property type="component" value="Chromosome 4"/>
</dbReference>
<evidence type="ECO:0000256" key="3">
    <source>
        <dbReference type="ARBA" id="ARBA00022490"/>
    </source>
</evidence>
<evidence type="ECO:0000313" key="8">
    <source>
        <dbReference type="Proteomes" id="UP001497453"/>
    </source>
</evidence>
<evidence type="ECO:0000313" key="7">
    <source>
        <dbReference type="EMBL" id="CAL1707177.1"/>
    </source>
</evidence>
<reference evidence="8" key="1">
    <citation type="submission" date="2024-04" db="EMBL/GenBank/DDBJ databases">
        <authorList>
            <person name="Shaw F."/>
            <person name="Minotto A."/>
        </authorList>
    </citation>
    <scope>NUCLEOTIDE SEQUENCE [LARGE SCALE GENOMIC DNA]</scope>
</reference>
<sequence length="113" mass="12575">MNPDVQTGLGVISYANGQYDRAKDCFEAALSVRPEDFILWLQRRPTYTRAIYNVGVACLNIGAHKEATEHFLSALVMQDSSAGPKSEQLWSTLRRTFQTMNRSDLAEMATSGS</sequence>
<dbReference type="SUPFAM" id="SSF48452">
    <property type="entry name" value="TPR-like"/>
    <property type="match status" value="1"/>
</dbReference>
<evidence type="ECO:0000256" key="1">
    <source>
        <dbReference type="ARBA" id="ARBA00004496"/>
    </source>
</evidence>
<dbReference type="Gene3D" id="1.25.40.10">
    <property type="entry name" value="Tetratricopeptide repeat domain"/>
    <property type="match status" value="2"/>
</dbReference>
<name>A0ABP1DH51_9APHY</name>
<keyword evidence="8" id="KW-1185">Reference proteome</keyword>
<evidence type="ECO:0008006" key="9">
    <source>
        <dbReference type="Google" id="ProtNLM"/>
    </source>
</evidence>
<dbReference type="PROSITE" id="PS50005">
    <property type="entry name" value="TPR"/>
    <property type="match status" value="1"/>
</dbReference>
<organism evidence="7 8">
    <name type="scientific">Somion occarium</name>
    <dbReference type="NCBI Taxonomy" id="3059160"/>
    <lineage>
        <taxon>Eukaryota</taxon>
        <taxon>Fungi</taxon>
        <taxon>Dikarya</taxon>
        <taxon>Basidiomycota</taxon>
        <taxon>Agaricomycotina</taxon>
        <taxon>Agaricomycetes</taxon>
        <taxon>Polyporales</taxon>
        <taxon>Cerrenaceae</taxon>
        <taxon>Somion</taxon>
    </lineage>
</organism>
<protein>
    <recommendedName>
        <fullName evidence="9">Tetratricopeptide repeat protein</fullName>
    </recommendedName>
</protein>
<dbReference type="SMART" id="SM00028">
    <property type="entry name" value="TPR"/>
    <property type="match status" value="2"/>
</dbReference>
<dbReference type="PANTHER" id="PTHR10130:SF9">
    <property type="entry name" value="PEROXISOMAL TARGETING SIGNAL RECEPTOR"/>
    <property type="match status" value="1"/>
</dbReference>
<dbReference type="PANTHER" id="PTHR10130">
    <property type="entry name" value="PEROXISOMAL TARGETING SIGNAL 1 RECEPTOR PEX5"/>
    <property type="match status" value="1"/>
</dbReference>
<dbReference type="InterPro" id="IPR011990">
    <property type="entry name" value="TPR-like_helical_dom_sf"/>
</dbReference>
<evidence type="ECO:0000256" key="5">
    <source>
        <dbReference type="ARBA" id="ARBA00022803"/>
    </source>
</evidence>
<gene>
    <name evidence="7" type="ORF">GFSPODELE1_LOCUS6238</name>
</gene>
<proteinExistence type="inferred from homology"/>
<comment type="subcellular location">
    <subcellularLocation>
        <location evidence="1">Cytoplasm</location>
    </subcellularLocation>
</comment>
<evidence type="ECO:0000256" key="6">
    <source>
        <dbReference type="PROSITE-ProRule" id="PRU00339"/>
    </source>
</evidence>
<keyword evidence="3" id="KW-0963">Cytoplasm</keyword>
<evidence type="ECO:0000256" key="4">
    <source>
        <dbReference type="ARBA" id="ARBA00022737"/>
    </source>
</evidence>
<evidence type="ECO:0000256" key="2">
    <source>
        <dbReference type="ARBA" id="ARBA00005348"/>
    </source>
</evidence>
<dbReference type="EMBL" id="OZ037947">
    <property type="protein sequence ID" value="CAL1707177.1"/>
    <property type="molecule type" value="Genomic_DNA"/>
</dbReference>
<dbReference type="InterPro" id="IPR024111">
    <property type="entry name" value="PEX5/PEX5L"/>
</dbReference>
<keyword evidence="4" id="KW-0677">Repeat</keyword>
<comment type="similarity">
    <text evidence="2">Belongs to the peroxisomal targeting signal receptor family.</text>
</comment>
<dbReference type="InterPro" id="IPR019734">
    <property type="entry name" value="TPR_rpt"/>
</dbReference>
<feature type="repeat" description="TPR" evidence="6">
    <location>
        <begin position="3"/>
        <end position="36"/>
    </location>
</feature>
<dbReference type="InterPro" id="IPR013105">
    <property type="entry name" value="TPR_2"/>
</dbReference>